<comment type="similarity">
    <text evidence="2 9">Belongs to the glycosyl hydrolase 17 family.</text>
</comment>
<keyword evidence="6" id="KW-0611">Plant defense</keyword>
<keyword evidence="7" id="KW-1015">Disulfide bond</keyword>
<evidence type="ECO:0000256" key="10">
    <source>
        <dbReference type="RuleBase" id="RU004336"/>
    </source>
</evidence>
<evidence type="ECO:0000256" key="7">
    <source>
        <dbReference type="ARBA" id="ARBA00023157"/>
    </source>
</evidence>
<dbReference type="InterPro" id="IPR017853">
    <property type="entry name" value="GH"/>
</dbReference>
<evidence type="ECO:0000256" key="4">
    <source>
        <dbReference type="ARBA" id="ARBA00022729"/>
    </source>
</evidence>
<dbReference type="Gene3D" id="3.20.20.80">
    <property type="entry name" value="Glycosidases"/>
    <property type="match status" value="1"/>
</dbReference>
<evidence type="ECO:0000256" key="5">
    <source>
        <dbReference type="ARBA" id="ARBA00022801"/>
    </source>
</evidence>
<dbReference type="AlphaFoldDB" id="A0A835QKB5"/>
<dbReference type="InterPro" id="IPR044965">
    <property type="entry name" value="Glyco_hydro_17_plant"/>
</dbReference>
<evidence type="ECO:0000256" key="2">
    <source>
        <dbReference type="ARBA" id="ARBA00008773"/>
    </source>
</evidence>
<accession>A0A835QKB5</accession>
<keyword evidence="8 10" id="KW-0326">Glycosidase</keyword>
<dbReference type="Proteomes" id="UP000639772">
    <property type="component" value="Chromosome 9"/>
</dbReference>
<feature type="signal peptide" evidence="12">
    <location>
        <begin position="1"/>
        <end position="29"/>
    </location>
</feature>
<dbReference type="GO" id="GO:0005975">
    <property type="term" value="P:carbohydrate metabolic process"/>
    <property type="evidence" value="ECO:0007669"/>
    <property type="project" value="InterPro"/>
</dbReference>
<dbReference type="OrthoDB" id="1938138at2759"/>
<evidence type="ECO:0000256" key="6">
    <source>
        <dbReference type="ARBA" id="ARBA00022821"/>
    </source>
</evidence>
<evidence type="ECO:0000256" key="11">
    <source>
        <dbReference type="SAM" id="MobiDB-lite"/>
    </source>
</evidence>
<name>A0A835QKB5_VANPL</name>
<comment type="catalytic activity">
    <reaction evidence="1">
        <text>Hydrolysis of (1-&gt;3)-beta-D-glucosidic linkages in (1-&gt;3)-beta-D-glucans.</text>
        <dbReference type="EC" id="3.2.1.39"/>
    </reaction>
</comment>
<protein>
    <recommendedName>
        <fullName evidence="3">glucan endo-1,3-beta-D-glucosidase</fullName>
        <ecNumber evidence="3">3.2.1.39</ecNumber>
    </recommendedName>
</protein>
<proteinExistence type="inferred from homology"/>
<dbReference type="EC" id="3.2.1.39" evidence="3"/>
<dbReference type="GO" id="GO:0006952">
    <property type="term" value="P:defense response"/>
    <property type="evidence" value="ECO:0007669"/>
    <property type="project" value="UniProtKB-KW"/>
</dbReference>
<keyword evidence="5 10" id="KW-0378">Hydrolase</keyword>
<dbReference type="SUPFAM" id="SSF51445">
    <property type="entry name" value="(Trans)glycosidases"/>
    <property type="match status" value="1"/>
</dbReference>
<organism evidence="13 14">
    <name type="scientific">Vanilla planifolia</name>
    <name type="common">Vanilla</name>
    <dbReference type="NCBI Taxonomy" id="51239"/>
    <lineage>
        <taxon>Eukaryota</taxon>
        <taxon>Viridiplantae</taxon>
        <taxon>Streptophyta</taxon>
        <taxon>Embryophyta</taxon>
        <taxon>Tracheophyta</taxon>
        <taxon>Spermatophyta</taxon>
        <taxon>Magnoliopsida</taxon>
        <taxon>Liliopsida</taxon>
        <taxon>Asparagales</taxon>
        <taxon>Orchidaceae</taxon>
        <taxon>Vanilloideae</taxon>
        <taxon>Vanilleae</taxon>
        <taxon>Vanilla</taxon>
    </lineage>
</organism>
<feature type="compositionally biased region" description="Polar residues" evidence="11">
    <location>
        <begin position="397"/>
        <end position="406"/>
    </location>
</feature>
<feature type="region of interest" description="Disordered" evidence="11">
    <location>
        <begin position="352"/>
        <end position="407"/>
    </location>
</feature>
<dbReference type="InterPro" id="IPR000490">
    <property type="entry name" value="Glyco_hydro_17"/>
</dbReference>
<dbReference type="EMBL" id="JADCNM010000009">
    <property type="protein sequence ID" value="KAG0469257.1"/>
    <property type="molecule type" value="Genomic_DNA"/>
</dbReference>
<dbReference type="PANTHER" id="PTHR32227">
    <property type="entry name" value="GLUCAN ENDO-1,3-BETA-GLUCOSIDASE BG1-RELATED-RELATED"/>
    <property type="match status" value="1"/>
</dbReference>
<evidence type="ECO:0000313" key="14">
    <source>
        <dbReference type="Proteomes" id="UP000639772"/>
    </source>
</evidence>
<dbReference type="GO" id="GO:0042973">
    <property type="term" value="F:glucan endo-1,3-beta-D-glucosidase activity"/>
    <property type="evidence" value="ECO:0007669"/>
    <property type="project" value="UniProtKB-EC"/>
</dbReference>
<keyword evidence="4 12" id="KW-0732">Signal</keyword>
<dbReference type="Pfam" id="PF00332">
    <property type="entry name" value="Glyco_hydro_17"/>
    <property type="match status" value="1"/>
</dbReference>
<comment type="caution">
    <text evidence="13">The sequence shown here is derived from an EMBL/GenBank/DDBJ whole genome shotgun (WGS) entry which is preliminary data.</text>
</comment>
<evidence type="ECO:0000256" key="3">
    <source>
        <dbReference type="ARBA" id="ARBA00012780"/>
    </source>
</evidence>
<feature type="chain" id="PRO_5032891681" description="glucan endo-1,3-beta-D-glucosidase" evidence="12">
    <location>
        <begin position="30"/>
        <end position="432"/>
    </location>
</feature>
<evidence type="ECO:0000313" key="13">
    <source>
        <dbReference type="EMBL" id="KAG0469257.1"/>
    </source>
</evidence>
<dbReference type="PROSITE" id="PS00587">
    <property type="entry name" value="GLYCOSYL_HYDROL_F17"/>
    <property type="match status" value="1"/>
</dbReference>
<dbReference type="FunFam" id="3.20.20.80:FF:000002">
    <property type="entry name" value="Glucan endo-1,3-beta-glucosidase 3"/>
    <property type="match status" value="1"/>
</dbReference>
<gene>
    <name evidence="13" type="ORF">HPP92_018585</name>
</gene>
<reference evidence="13 14" key="1">
    <citation type="journal article" date="2020" name="Nat. Food">
        <title>A phased Vanilla planifolia genome enables genetic improvement of flavour and production.</title>
        <authorList>
            <person name="Hasing T."/>
            <person name="Tang H."/>
            <person name="Brym M."/>
            <person name="Khazi F."/>
            <person name="Huang T."/>
            <person name="Chambers A.H."/>
        </authorList>
    </citation>
    <scope>NUCLEOTIDE SEQUENCE [LARGE SCALE GENOMIC DNA]</scope>
    <source>
        <tissue evidence="13">Leaf</tissue>
    </source>
</reference>
<sequence>MAETPPAPPPGRVFAGLIFLLLSLPSVISIGINYGTLSDELAPPSQVAAFLKSRTTIDRVKIFDCNPDMLRAFAGSGISVLVTAPNGDISTLSHLPGALDWVASHIAPFYPATNISLIAVGNEIMAFPNSSLVAELVPAMRSLSAALSEAGFSHIRVSTPHALGILAVSWPPSAGRFYSGHDQEVFAPMLKFHRESNSPFLVNPYPYFGYTDDTLDYALFRPNTGVYDPVTKINYTNMFDAQMDAVFSAMNRLGYGDVDIAIGETGWPTAAEPGQAGVGPSFAATYVGNLMKHVSSGKGTPLMPNRRFETYIFSLFNENLKPGPIAERNWGLFRPDFSPVYDVGILRGRSKSGRTPLPPLDSSTTIHLGSRAPPPPQNSSAAGAFGPSPKSGDNVDESSPTPSSGASLNSPFSCLLFLFSLIHVRYYVNLIL</sequence>
<evidence type="ECO:0000256" key="1">
    <source>
        <dbReference type="ARBA" id="ARBA00000382"/>
    </source>
</evidence>
<evidence type="ECO:0000256" key="8">
    <source>
        <dbReference type="ARBA" id="ARBA00023295"/>
    </source>
</evidence>
<evidence type="ECO:0000256" key="9">
    <source>
        <dbReference type="RuleBase" id="RU004335"/>
    </source>
</evidence>
<evidence type="ECO:0000256" key="12">
    <source>
        <dbReference type="SAM" id="SignalP"/>
    </source>
</evidence>